<feature type="repeat" description="WD" evidence="4">
    <location>
        <begin position="134"/>
        <end position="175"/>
    </location>
</feature>
<comment type="similarity">
    <text evidence="3">Belongs to the UTP5 family.</text>
</comment>
<comment type="subcellular location">
    <subcellularLocation>
        <location evidence="1">Nucleus</location>
    </subcellularLocation>
</comment>
<evidence type="ECO:0000256" key="3">
    <source>
        <dbReference type="ARBA" id="ARBA00038335"/>
    </source>
</evidence>
<dbReference type="InterPro" id="IPR052414">
    <property type="entry name" value="U3_snoRNA-assoc_WDR"/>
</dbReference>
<proteinExistence type="inferred from homology"/>
<evidence type="ECO:0000256" key="2">
    <source>
        <dbReference type="ARBA" id="ARBA00023242"/>
    </source>
</evidence>
<dbReference type="GO" id="GO:0005730">
    <property type="term" value="C:nucleolus"/>
    <property type="evidence" value="ECO:0007669"/>
    <property type="project" value="TreeGrafter"/>
</dbReference>
<evidence type="ECO:0000313" key="7">
    <source>
        <dbReference type="EMBL" id="RKO92830.1"/>
    </source>
</evidence>
<keyword evidence="8" id="KW-1185">Reference proteome</keyword>
<evidence type="ECO:0000256" key="4">
    <source>
        <dbReference type="PROSITE-ProRule" id="PRU00221"/>
    </source>
</evidence>
<feature type="region of interest" description="Disordered" evidence="5">
    <location>
        <begin position="86"/>
        <end position="106"/>
    </location>
</feature>
<dbReference type="PANTHER" id="PTHR44267:SF1">
    <property type="entry name" value="WD REPEAT-CONTAINING PROTEIN 43"/>
    <property type="match status" value="1"/>
</dbReference>
<evidence type="ECO:0000256" key="5">
    <source>
        <dbReference type="SAM" id="MobiDB-lite"/>
    </source>
</evidence>
<keyword evidence="2" id="KW-0539">Nucleus</keyword>
<dbReference type="AlphaFoldDB" id="A0A4P9WNQ5"/>
<dbReference type="SMART" id="SM00320">
    <property type="entry name" value="WD40"/>
    <property type="match status" value="4"/>
</dbReference>
<dbReference type="OrthoDB" id="30195at2759"/>
<evidence type="ECO:0000313" key="8">
    <source>
        <dbReference type="Proteomes" id="UP000269721"/>
    </source>
</evidence>
<dbReference type="Proteomes" id="UP000269721">
    <property type="component" value="Unassembled WGS sequence"/>
</dbReference>
<gene>
    <name evidence="7" type="ORF">BDK51DRAFT_18530</name>
</gene>
<accession>A0A4P9WNQ5</accession>
<dbReference type="EMBL" id="KZ994482">
    <property type="protein sequence ID" value="RKO92830.1"/>
    <property type="molecule type" value="Genomic_DNA"/>
</dbReference>
<dbReference type="InterPro" id="IPR007148">
    <property type="entry name" value="SSU_processome_Utp12"/>
</dbReference>
<dbReference type="InterPro" id="IPR001680">
    <property type="entry name" value="WD40_rpt"/>
</dbReference>
<feature type="domain" description="Small-subunit processome Utp12" evidence="6">
    <location>
        <begin position="481"/>
        <end position="583"/>
    </location>
</feature>
<dbReference type="Gene3D" id="2.130.10.10">
    <property type="entry name" value="YVTN repeat-like/Quinoprotein amine dehydrogenase"/>
    <property type="match status" value="2"/>
</dbReference>
<feature type="repeat" description="WD" evidence="4">
    <location>
        <begin position="216"/>
        <end position="249"/>
    </location>
</feature>
<evidence type="ECO:0000256" key="1">
    <source>
        <dbReference type="ARBA" id="ARBA00004123"/>
    </source>
</evidence>
<dbReference type="SUPFAM" id="SSF50978">
    <property type="entry name" value="WD40 repeat-like"/>
    <property type="match status" value="1"/>
</dbReference>
<dbReference type="InterPro" id="IPR036322">
    <property type="entry name" value="WD40_repeat_dom_sf"/>
</dbReference>
<evidence type="ECO:0000259" key="6">
    <source>
        <dbReference type="Pfam" id="PF04003"/>
    </source>
</evidence>
<dbReference type="InterPro" id="IPR015943">
    <property type="entry name" value="WD40/YVTN_repeat-like_dom_sf"/>
</dbReference>
<dbReference type="PROSITE" id="PS50082">
    <property type="entry name" value="WD_REPEATS_2"/>
    <property type="match status" value="2"/>
</dbReference>
<keyword evidence="4" id="KW-0853">WD repeat</keyword>
<dbReference type="PANTHER" id="PTHR44267">
    <property type="entry name" value="WD REPEAT-CONTAINING PROTEIN 43"/>
    <property type="match status" value="1"/>
</dbReference>
<name>A0A4P9WNQ5_9FUNG</name>
<dbReference type="Pfam" id="PF00400">
    <property type="entry name" value="WD40"/>
    <property type="match status" value="2"/>
</dbReference>
<organism evidence="7 8">
    <name type="scientific">Blyttiomyces helicus</name>
    <dbReference type="NCBI Taxonomy" id="388810"/>
    <lineage>
        <taxon>Eukaryota</taxon>
        <taxon>Fungi</taxon>
        <taxon>Fungi incertae sedis</taxon>
        <taxon>Chytridiomycota</taxon>
        <taxon>Chytridiomycota incertae sedis</taxon>
        <taxon>Chytridiomycetes</taxon>
        <taxon>Chytridiomycetes incertae sedis</taxon>
        <taxon>Blyttiomyces</taxon>
    </lineage>
</organism>
<dbReference type="GO" id="GO:0000462">
    <property type="term" value="P:maturation of SSU-rRNA from tricistronic rRNA transcript (SSU-rRNA, 5.8S rRNA, LSU-rRNA)"/>
    <property type="evidence" value="ECO:0007669"/>
    <property type="project" value="TreeGrafter"/>
</dbReference>
<protein>
    <submittedName>
        <fullName evidence="7">WD40-repeat-containing domain protein</fullName>
    </submittedName>
</protein>
<sequence>MGAKRKSTGTFASASQSTSTAQTAAFELSAFDSPAPDLFAVVSQGIDSHRLRIWDTRTSSLSSDYSGQGNRCTCLAWGFVEEADQQADASGKKKKRRRSSQPPNPAAKVVALGLASGEVDLYSLARGTVVRTLSGGHTSSITDVCFAPDGLRAFSAGEDGHVVEWDLKTGAELSKFKADTKGIAKIRLSHDGQTLLTAGNSIKVWNLESKKVLKTLTGHASNIIRVDFTPDDLICLSAADQDRFISVWDTTAEGPETNVSALTVENPPVSISISRGSHLLSLTEDGVVHLWQSPSAPFAAATEAVPRKKKAKYTARPADGTLTLTADGGDMRLPIYAATFDAEKVLIARGNVVKPVFERLDYLGEDKKILPAISLSRQSTSSLLARDSTVAEQTLKATRKPYNDADAVILGATDVALEVPSALSAAEKSSLAEPTLEERLTSLDLASGDVKSSSSSATRPARLPTASSLHQMLTQAIQAEDRQLLEQALQVSNPSIILSSVRRLPPSSVIPLLDQLLVRMQRRPNRAVDLIEWIRAVVIAHASYLMSVPHLLGQLSTLYQTLDSHVSVFQKLLRLSGRLDLVMSQIAIAGKTEDGQEPEAMVVYDEGKRLVFG</sequence>
<reference evidence="8" key="1">
    <citation type="journal article" date="2018" name="Nat. Microbiol.">
        <title>Leveraging single-cell genomics to expand the fungal tree of life.</title>
        <authorList>
            <person name="Ahrendt S.R."/>
            <person name="Quandt C.A."/>
            <person name="Ciobanu D."/>
            <person name="Clum A."/>
            <person name="Salamov A."/>
            <person name="Andreopoulos B."/>
            <person name="Cheng J.F."/>
            <person name="Woyke T."/>
            <person name="Pelin A."/>
            <person name="Henrissat B."/>
            <person name="Reynolds N.K."/>
            <person name="Benny G.L."/>
            <person name="Smith M.E."/>
            <person name="James T.Y."/>
            <person name="Grigoriev I.V."/>
        </authorList>
    </citation>
    <scope>NUCLEOTIDE SEQUENCE [LARGE SCALE GENOMIC DNA]</scope>
</reference>
<dbReference type="PROSITE" id="PS50294">
    <property type="entry name" value="WD_REPEATS_REGION"/>
    <property type="match status" value="1"/>
</dbReference>
<dbReference type="Pfam" id="PF04003">
    <property type="entry name" value="Utp12"/>
    <property type="match status" value="1"/>
</dbReference>